<evidence type="ECO:0000313" key="3">
    <source>
        <dbReference type="Proteomes" id="UP000800039"/>
    </source>
</evidence>
<evidence type="ECO:0000256" key="1">
    <source>
        <dbReference type="SAM" id="Coils"/>
    </source>
</evidence>
<reference evidence="2" key="1">
    <citation type="submission" date="2020-01" db="EMBL/GenBank/DDBJ databases">
        <authorList>
            <consortium name="DOE Joint Genome Institute"/>
            <person name="Haridas S."/>
            <person name="Albert R."/>
            <person name="Binder M."/>
            <person name="Bloem J."/>
            <person name="Labutti K."/>
            <person name="Salamov A."/>
            <person name="Andreopoulos B."/>
            <person name="Baker S.E."/>
            <person name="Barry K."/>
            <person name="Bills G."/>
            <person name="Bluhm B.H."/>
            <person name="Cannon C."/>
            <person name="Castanera R."/>
            <person name="Culley D.E."/>
            <person name="Daum C."/>
            <person name="Ezra D."/>
            <person name="Gonzalez J.B."/>
            <person name="Henrissat B."/>
            <person name="Kuo A."/>
            <person name="Liang C."/>
            <person name="Lipzen A."/>
            <person name="Lutzoni F."/>
            <person name="Magnuson J."/>
            <person name="Mondo S."/>
            <person name="Nolan M."/>
            <person name="Ohm R."/>
            <person name="Pangilinan J."/>
            <person name="Park H.-J."/>
            <person name="Ramirez L."/>
            <person name="Alfaro M."/>
            <person name="Sun H."/>
            <person name="Tritt A."/>
            <person name="Yoshinaga Y."/>
            <person name="Zwiers L.-H."/>
            <person name="Turgeon B.G."/>
            <person name="Goodwin S.B."/>
            <person name="Spatafora J.W."/>
            <person name="Crous P.W."/>
            <person name="Grigoriev I.V."/>
        </authorList>
    </citation>
    <scope>NUCLEOTIDE SEQUENCE</scope>
    <source>
        <strain evidence="2">CBS 394.84</strain>
    </source>
</reference>
<gene>
    <name evidence="2" type="ORF">K460DRAFT_93959</name>
</gene>
<keyword evidence="1" id="KW-0175">Coiled coil</keyword>
<proteinExistence type="predicted"/>
<dbReference type="EMBL" id="ML976616">
    <property type="protein sequence ID" value="KAF1844558.1"/>
    <property type="molecule type" value="Genomic_DNA"/>
</dbReference>
<dbReference type="RefSeq" id="XP_040787121.1">
    <property type="nucleotide sequence ID" value="XM_040938824.1"/>
</dbReference>
<comment type="caution">
    <text evidence="2">The sequence shown here is derived from an EMBL/GenBank/DDBJ whole genome shotgun (WGS) entry which is preliminary data.</text>
</comment>
<dbReference type="OrthoDB" id="10529733at2759"/>
<organism evidence="2 3">
    <name type="scientific">Cucurbitaria berberidis CBS 394.84</name>
    <dbReference type="NCBI Taxonomy" id="1168544"/>
    <lineage>
        <taxon>Eukaryota</taxon>
        <taxon>Fungi</taxon>
        <taxon>Dikarya</taxon>
        <taxon>Ascomycota</taxon>
        <taxon>Pezizomycotina</taxon>
        <taxon>Dothideomycetes</taxon>
        <taxon>Pleosporomycetidae</taxon>
        <taxon>Pleosporales</taxon>
        <taxon>Pleosporineae</taxon>
        <taxon>Cucurbitariaceae</taxon>
        <taxon>Cucurbitaria</taxon>
    </lineage>
</organism>
<feature type="coiled-coil region" evidence="1">
    <location>
        <begin position="21"/>
        <end position="62"/>
    </location>
</feature>
<keyword evidence="3" id="KW-1185">Reference proteome</keyword>
<protein>
    <submittedName>
        <fullName evidence="2">Uncharacterized protein</fullName>
    </submittedName>
</protein>
<evidence type="ECO:0000313" key="2">
    <source>
        <dbReference type="EMBL" id="KAF1844558.1"/>
    </source>
</evidence>
<dbReference type="Proteomes" id="UP000800039">
    <property type="component" value="Unassembled WGS sequence"/>
</dbReference>
<sequence>MSTYIEDLFIDEAEKQSAALIASSDAAIKKCEAKAESVEKKLKKMDASLEKTEAHLAEYKAMHLCPSMYAAAKKLPEAEFQLSCVRYKLAEETKEKERLKVKCHDANVLERRTKKENKELKQSFDELTAELTGEVKAKETDKTRTMMEELALLRNQLAIKTEESKKKDEQILNMTEEIKIYKESTKKHDKQMMELKEDIESYQKASEEGYIKRHAVNEAYTTELEEAHVVVTKQRDALQRQFDVSTPPSPAVRALTLTYRLPKRSTRRNLRPYKKRSKLITMKGRS</sequence>
<name>A0A9P4GEJ2_9PLEO</name>
<dbReference type="GeneID" id="63856081"/>
<accession>A0A9P4GEJ2</accession>
<dbReference type="AlphaFoldDB" id="A0A9P4GEJ2"/>